<evidence type="ECO:0000313" key="1">
    <source>
        <dbReference type="EMBL" id="SNC77699.1"/>
    </source>
</evidence>
<dbReference type="RefSeq" id="WP_088845678.1">
    <property type="nucleotide sequence ID" value="NZ_FYEW01000004.1"/>
</dbReference>
<organism evidence="1 2">
    <name type="scientific">Hymenobacter gelipurpurascens</name>
    <dbReference type="NCBI Taxonomy" id="89968"/>
    <lineage>
        <taxon>Bacteria</taxon>
        <taxon>Pseudomonadati</taxon>
        <taxon>Bacteroidota</taxon>
        <taxon>Cytophagia</taxon>
        <taxon>Cytophagales</taxon>
        <taxon>Hymenobacteraceae</taxon>
        <taxon>Hymenobacter</taxon>
    </lineage>
</organism>
<keyword evidence="2" id="KW-1185">Reference proteome</keyword>
<protein>
    <recommendedName>
        <fullName evidence="3">SpoIIAA-like</fullName>
    </recommendedName>
</protein>
<dbReference type="OrthoDB" id="979415at2"/>
<accession>A0A212UHG5</accession>
<name>A0A212UHG5_9BACT</name>
<evidence type="ECO:0000313" key="2">
    <source>
        <dbReference type="Proteomes" id="UP000198131"/>
    </source>
</evidence>
<reference evidence="2" key="1">
    <citation type="submission" date="2017-06" db="EMBL/GenBank/DDBJ databases">
        <authorList>
            <person name="Varghese N."/>
            <person name="Submissions S."/>
        </authorList>
    </citation>
    <scope>NUCLEOTIDE SEQUENCE [LARGE SCALE GENOMIC DNA]</scope>
    <source>
        <strain evidence="2">DSM 11116</strain>
    </source>
</reference>
<dbReference type="EMBL" id="FYEW01000004">
    <property type="protein sequence ID" value="SNC77699.1"/>
    <property type="molecule type" value="Genomic_DNA"/>
</dbReference>
<sequence length="137" mass="15363">MPILVSYPVLVLHLHLGSCTALETEWLGYASSTDFRLHITEALDLARQHGVTAWIANDRLLGAVRPTDLTWIGEEVLPAMVELGIVRFCRLEAEQTLNRMLIAHLYEDTTPALPFETRTFPEVQQARAWATSPLPAN</sequence>
<gene>
    <name evidence="1" type="ORF">SAMN06265337_4300</name>
</gene>
<dbReference type="Proteomes" id="UP000198131">
    <property type="component" value="Unassembled WGS sequence"/>
</dbReference>
<dbReference type="AlphaFoldDB" id="A0A212UHG5"/>
<evidence type="ECO:0008006" key="3">
    <source>
        <dbReference type="Google" id="ProtNLM"/>
    </source>
</evidence>
<proteinExistence type="predicted"/>